<keyword evidence="4" id="KW-1185">Reference proteome</keyword>
<dbReference type="PANTHER" id="PTHR24006">
    <property type="entry name" value="UBIQUITIN CARBOXYL-TERMINAL HYDROLASE"/>
    <property type="match status" value="1"/>
</dbReference>
<comment type="caution">
    <text evidence="3">The sequence shown here is derived from an EMBL/GenBank/DDBJ whole genome shotgun (WGS) entry which is preliminary data.</text>
</comment>
<dbReference type="InterPro" id="IPR028889">
    <property type="entry name" value="USP"/>
</dbReference>
<name>A0ABR2L9I3_9EUKA</name>
<dbReference type="InterPro" id="IPR001394">
    <property type="entry name" value="Peptidase_C19_UCH"/>
</dbReference>
<reference evidence="3 4" key="1">
    <citation type="submission" date="2024-04" db="EMBL/GenBank/DDBJ databases">
        <title>Tritrichomonas musculus Genome.</title>
        <authorList>
            <person name="Alves-Ferreira E."/>
            <person name="Grigg M."/>
            <person name="Lorenzi H."/>
            <person name="Galac M."/>
        </authorList>
    </citation>
    <scope>NUCLEOTIDE SEQUENCE [LARGE SCALE GENOMIC DNA]</scope>
    <source>
        <strain evidence="3 4">EAF2021</strain>
    </source>
</reference>
<gene>
    <name evidence="3" type="ORF">M9Y10_002337</name>
</gene>
<dbReference type="Proteomes" id="UP001470230">
    <property type="component" value="Unassembled WGS sequence"/>
</dbReference>
<dbReference type="PROSITE" id="PS00972">
    <property type="entry name" value="USP_1"/>
    <property type="match status" value="1"/>
</dbReference>
<dbReference type="Gene3D" id="3.90.70.10">
    <property type="entry name" value="Cysteine proteinases"/>
    <property type="match status" value="1"/>
</dbReference>
<dbReference type="InterPro" id="IPR050164">
    <property type="entry name" value="Peptidase_C19"/>
</dbReference>
<protein>
    <recommendedName>
        <fullName evidence="2">USP domain-containing protein</fullName>
    </recommendedName>
</protein>
<dbReference type="PANTHER" id="PTHR24006:SF827">
    <property type="entry name" value="UBIQUITIN CARBOXYL-TERMINAL HYDROLASE 34"/>
    <property type="match status" value="1"/>
</dbReference>
<sequence>MLSPEEDYDTWALIITTVEDDLQSFINFYPDIKRMLTSISQTGMLPDPISQRTDEFITMQSNIVSSFLNLYNINETDYYAIIEYFQTIIEFCISQFKTRIQIALSILESCFSENYNLNSYNPSYEIRDTLIHFFLSLDGHQQMIEIIKSETTSLDNIIRISEIILKIKESIKLFDENEFSNIICDTFTRIANSDIRIFSVTAIEPLTSKLPKSEKWLSLFITFLKTDLFDKRLFALKKIDQMLNDKKYSSQMVNFLRENIDTILLLPPHQEFYPLLGHICAESLKNDLISFDKIREFWNNQDYVHQSEQNGFFSMFVKISSDLPPEFCNDFVNLILHPKNKNIEWVKALSMICTNFLTLSYEKEFNELRDELFQIGYVDITNLSLAARRGMVNLTAHNINQLLPQIIDEEKVKAPIDDILYVISLTLNSNEKVENTESVINYCFKHINVNPSSTIITKLCIDHQAKITDIQLTQLMMNPTCVSSLYSAHIINDEMMDSYFTSLTSFDSGISTILLNYIFAHCGSVLTSLPIQKQDLLWDLAIKFESYELCNGIADIYSRNDGILLTDSMIITEFLKLFEYYYNKLNNDHKKRPFLYKILQEFIEKFEVNADFESFKLQRHKPYQSDSIVYVNVPQLSRQITAASGNTVAVIVNKILNLIGKDQYSVLVTFNGQFLAYNYPINMLGNTINANYRPYQIQEDNVKVQLVRSEIPSLRICKCDLMKYLVDDLKEYGCWQLRILLNKLPTSVYLLQKIKNLQKMNSFNFESLIMTDYPYYSIYVLESLFGASLSFNDLQRTGCISYIITIIPRFKIKAQLYLVLTFLTHLSDDQLNMFSDQLFDSLLRIVLSQDYAISAYCLPIMKRLKPKIPPYEEYKLIPITNFSPNTLPVPQLTTEDAKNDELKEINTIESTSQILSNVIVNFIFGSDGKTRVLFSSNFSGFDIPLSYFTPHLDKVHEINCNSLLVVMSNALNEPNKELADFAINNFKIESPIFPFVIKVFLEQLKSGQYDKEDHDKLAQIFDYIASNFLKADRPNDSPIISNTIFEILSKAPSNLLLNRLEAISHTELADYDINGDECSVQPTTTGLKNLGMSCFLNATLQQFFAISCVRKAIITYKNDETPKNDDENKNILFINELKKLFGRMRDTVESEVSPANVIDKWITWEGTKLNPHIQQDASEFVQMLIDKLDLGKVIPKTTFNGSFVQVIESIEDENIFKTTRNEGFSILPINIAPTLEEGFDKIHDPDYLTDYYAESLGKKIDAKKTEYLGKELPDHLIIQLKRFKFEYTTYEKEKINDPVFFTEKIDIKNHCYEPMEDEKLYTYHLAGVIIHIGSAEGGHYISYVKQRDTGNWYEYNDTIVTPISLDFVMKNSNVNNQTAYILFYDKEDLSEIDDSQLDSELQKEVTERNEQSKFYSVFCSSPFEFFINELGKRKEMAKEIILYSINVLPHLKFNHDSVRDIIFRTKDLILNDENNGRFYLENLKSFKPVLFDTPSYITKNMTCQNIYHPLLKKLKIDENTFKKLIDLFEQASVRINEAEQYFMVLYWASKYNLELAEEFEVLKKVEGLIVSIVETNTEQKNEKEEANETQQKLIQKQMNIYSQLNFDWLTKIIIKLGPSKEFIEKIETNSEFFKLFILSSSDSRNYMKLYEYDREKCEKLVLEFMTKNSLYIQMPICCGCLFTYMKEKSISIFPTLKFKMNNTISNAADIAFCYVMLCRNMICDNLLLDHFEEWFIPLSLNDNYDARILINQAVLQLIRHNKIKNEIGFMISRDKSNYPESYFDIETVDTVNSIEMMNRIKIILNCLLKNIEKVEDIITKDIPQPFVPGTPEEVESSCWKIEQYQCSSYLQILSVLVDLFKSKFVPDSSDETKELKIDLDLNRLKEFSHFLLKHSHPYDVHIRYIIKALKDDIDDDFIDGIAVTLFTEEKENENNEEEKPNISPLLVISSRIRNVLEELIPILQRRKSLKASTIEKIARTLCFSNMKQMLNFQELVPPLIITLSTFNKDAILQIIDSDMKKICQNNIVSVLFALSTMEEKRDISPYSECCLSFNFITFDDYIRLFVECNNGIDPDIKHLFWNLNTGYYSLQTRKAIWEYITYCNTKYTLFKQNFMNKDYGKSNGDYIEIANYLISRFDKEEQNEKNCIVIDLFKMSKMFIEVFSLSYQILKNNAIDAIKNKQFIGSLFSHLIGHNNEALHDYCLNVAFPMLTTDEINLFFTDLFDFVLQNLQSYNIILLDPIRGAFDDAVKNDKNDFTNVIVSLSFIIEVHLHPNDEIKQIINEILGKFAINDIWERINNEKVERFRENLITISTM</sequence>
<dbReference type="SUPFAM" id="SSF54001">
    <property type="entry name" value="Cysteine proteinases"/>
    <property type="match status" value="1"/>
</dbReference>
<feature type="domain" description="USP" evidence="2">
    <location>
        <begin position="1085"/>
        <end position="1387"/>
    </location>
</feature>
<feature type="coiled-coil region" evidence="1">
    <location>
        <begin position="1572"/>
        <end position="1599"/>
    </location>
</feature>
<dbReference type="PROSITE" id="PS50235">
    <property type="entry name" value="USP_3"/>
    <property type="match status" value="1"/>
</dbReference>
<evidence type="ECO:0000259" key="2">
    <source>
        <dbReference type="PROSITE" id="PS50235"/>
    </source>
</evidence>
<evidence type="ECO:0000313" key="4">
    <source>
        <dbReference type="Proteomes" id="UP001470230"/>
    </source>
</evidence>
<accession>A0ABR2L9I3</accession>
<dbReference type="InterPro" id="IPR018200">
    <property type="entry name" value="USP_CS"/>
</dbReference>
<evidence type="ECO:0000313" key="3">
    <source>
        <dbReference type="EMBL" id="KAK8900014.1"/>
    </source>
</evidence>
<organism evidence="3 4">
    <name type="scientific">Tritrichomonas musculus</name>
    <dbReference type="NCBI Taxonomy" id="1915356"/>
    <lineage>
        <taxon>Eukaryota</taxon>
        <taxon>Metamonada</taxon>
        <taxon>Parabasalia</taxon>
        <taxon>Tritrichomonadida</taxon>
        <taxon>Tritrichomonadidae</taxon>
        <taxon>Tritrichomonas</taxon>
    </lineage>
</organism>
<evidence type="ECO:0000256" key="1">
    <source>
        <dbReference type="SAM" id="Coils"/>
    </source>
</evidence>
<dbReference type="InterPro" id="IPR038765">
    <property type="entry name" value="Papain-like_cys_pep_sf"/>
</dbReference>
<proteinExistence type="predicted"/>
<dbReference type="Pfam" id="PF00443">
    <property type="entry name" value="UCH"/>
    <property type="match status" value="1"/>
</dbReference>
<dbReference type="EMBL" id="JAPFFF010000001">
    <property type="protein sequence ID" value="KAK8900014.1"/>
    <property type="molecule type" value="Genomic_DNA"/>
</dbReference>
<dbReference type="PROSITE" id="PS00973">
    <property type="entry name" value="USP_2"/>
    <property type="match status" value="1"/>
</dbReference>
<keyword evidence="1" id="KW-0175">Coiled coil</keyword>